<dbReference type="PROSITE" id="PS51257">
    <property type="entry name" value="PROKAR_LIPOPROTEIN"/>
    <property type="match status" value="1"/>
</dbReference>
<organism evidence="3 4">
    <name type="scientific">Globodera pallida</name>
    <name type="common">Potato cyst nematode worm</name>
    <name type="synonym">Heterodera pallida</name>
    <dbReference type="NCBI Taxonomy" id="36090"/>
    <lineage>
        <taxon>Eukaryota</taxon>
        <taxon>Metazoa</taxon>
        <taxon>Ecdysozoa</taxon>
        <taxon>Nematoda</taxon>
        <taxon>Chromadorea</taxon>
        <taxon>Rhabditida</taxon>
        <taxon>Tylenchina</taxon>
        <taxon>Tylenchomorpha</taxon>
        <taxon>Tylenchoidea</taxon>
        <taxon>Heteroderidae</taxon>
        <taxon>Heteroderinae</taxon>
        <taxon>Globodera</taxon>
    </lineage>
</organism>
<evidence type="ECO:0000256" key="2">
    <source>
        <dbReference type="SAM" id="SignalP"/>
    </source>
</evidence>
<reference evidence="3" key="1">
    <citation type="submission" date="2014-05" db="EMBL/GenBank/DDBJ databases">
        <title>The genome and life-stage specific transcriptomes of Globodera pallida elucidate key aspects of plant parasitism by a cyst nematode.</title>
        <authorList>
            <person name="Cotton J.A."/>
            <person name="Lilley C.J."/>
            <person name="Jones L.M."/>
            <person name="Kikuchi T."/>
            <person name="Reid A.J."/>
            <person name="Thorpe P."/>
            <person name="Tsai I.J."/>
            <person name="Beasley H."/>
            <person name="Blok V."/>
            <person name="Cock P.J.A."/>
            <person name="Van den Akker S.E."/>
            <person name="Holroyd N."/>
            <person name="Hunt M."/>
            <person name="Mantelin S."/>
            <person name="Naghra H."/>
            <person name="Pain A."/>
            <person name="Palomares-Rius J.E."/>
            <person name="Zarowiecki M."/>
            <person name="Berriman M."/>
            <person name="Jones J.T."/>
            <person name="Urwin P.E."/>
        </authorList>
    </citation>
    <scope>NUCLEOTIDE SEQUENCE [LARGE SCALE GENOMIC DNA]</scope>
    <source>
        <strain evidence="3">Lindley</strain>
    </source>
</reference>
<reference evidence="4" key="2">
    <citation type="submission" date="2016-06" db="UniProtKB">
        <authorList>
            <consortium name="WormBaseParasite"/>
        </authorList>
    </citation>
    <scope>IDENTIFICATION</scope>
</reference>
<feature type="compositionally biased region" description="Polar residues" evidence="1">
    <location>
        <begin position="51"/>
        <end position="89"/>
    </location>
</feature>
<evidence type="ECO:0000313" key="3">
    <source>
        <dbReference type="Proteomes" id="UP000050741"/>
    </source>
</evidence>
<protein>
    <submittedName>
        <fullName evidence="4">VQ domain-containing protein</fullName>
    </submittedName>
</protein>
<proteinExistence type="predicted"/>
<dbReference type="AlphaFoldDB" id="A0A183BUE2"/>
<sequence>MCRPGVVFVLLAILGLFACCAGAGGSKKPKNKRVSKPPPEYFVTRADTQDGFRQTVQQHTGQRSSTNFNQSPSTNFNQSPSTNFNQSRQHLPLGSFTSTTHSAAAGSTQQSKSKPGGSSTNWWAPEQNPYTAYFSDNPANGTLDGLFGPMK</sequence>
<keyword evidence="3" id="KW-1185">Reference proteome</keyword>
<feature type="signal peptide" evidence="2">
    <location>
        <begin position="1"/>
        <end position="22"/>
    </location>
</feature>
<feature type="compositionally biased region" description="Polar residues" evidence="1">
    <location>
        <begin position="112"/>
        <end position="122"/>
    </location>
</feature>
<feature type="chain" id="PRO_5008146649" evidence="2">
    <location>
        <begin position="23"/>
        <end position="151"/>
    </location>
</feature>
<feature type="compositionally biased region" description="Low complexity" evidence="1">
    <location>
        <begin position="94"/>
        <end position="111"/>
    </location>
</feature>
<dbReference type="Proteomes" id="UP000050741">
    <property type="component" value="Unassembled WGS sequence"/>
</dbReference>
<evidence type="ECO:0000256" key="1">
    <source>
        <dbReference type="SAM" id="MobiDB-lite"/>
    </source>
</evidence>
<accession>A0A183BUE2</accession>
<keyword evidence="2" id="KW-0732">Signal</keyword>
<feature type="region of interest" description="Disordered" evidence="1">
    <location>
        <begin position="25"/>
        <end position="151"/>
    </location>
</feature>
<name>A0A183BUE2_GLOPA</name>
<dbReference type="WBParaSite" id="GPLIN_000422800">
    <property type="protein sequence ID" value="GPLIN_000422800"/>
    <property type="gene ID" value="GPLIN_000422800"/>
</dbReference>
<evidence type="ECO:0000313" key="4">
    <source>
        <dbReference type="WBParaSite" id="GPLIN_000422800"/>
    </source>
</evidence>